<keyword evidence="1" id="KW-0732">Signal</keyword>
<organism evidence="2 3">
    <name type="scientific">Melanomma pulvis-pyrius CBS 109.77</name>
    <dbReference type="NCBI Taxonomy" id="1314802"/>
    <lineage>
        <taxon>Eukaryota</taxon>
        <taxon>Fungi</taxon>
        <taxon>Dikarya</taxon>
        <taxon>Ascomycota</taxon>
        <taxon>Pezizomycotina</taxon>
        <taxon>Dothideomycetes</taxon>
        <taxon>Pleosporomycetidae</taxon>
        <taxon>Pleosporales</taxon>
        <taxon>Melanommataceae</taxon>
        <taxon>Melanomma</taxon>
    </lineage>
</organism>
<evidence type="ECO:0000313" key="2">
    <source>
        <dbReference type="EMBL" id="KAF2785747.1"/>
    </source>
</evidence>
<gene>
    <name evidence="2" type="ORF">K505DRAFT_261407</name>
</gene>
<sequence>MHLSTLLLALLPLALAAPAPLNAAPRAISLQQMHAELQTGETCNLPTPGQNCAGAARKDVILSYVNSSKQAVKGPHEALAMYIAATKAAGGEIAHEYADYGFSGFIPEPVLALIKAHGEPLGLRAMENACASIPWCGEAPC</sequence>
<name>A0A6A6WPI1_9PLEO</name>
<proteinExistence type="predicted"/>
<evidence type="ECO:0000256" key="1">
    <source>
        <dbReference type="SAM" id="SignalP"/>
    </source>
</evidence>
<feature type="signal peptide" evidence="1">
    <location>
        <begin position="1"/>
        <end position="16"/>
    </location>
</feature>
<accession>A0A6A6WPI1</accession>
<dbReference type="EMBL" id="MU002697">
    <property type="protein sequence ID" value="KAF2785747.1"/>
    <property type="molecule type" value="Genomic_DNA"/>
</dbReference>
<dbReference type="Proteomes" id="UP000799757">
    <property type="component" value="Unassembled WGS sequence"/>
</dbReference>
<evidence type="ECO:0000313" key="3">
    <source>
        <dbReference type="Proteomes" id="UP000799757"/>
    </source>
</evidence>
<feature type="chain" id="PRO_5025618623" description="Inhibitor I9 domain-containing protein" evidence="1">
    <location>
        <begin position="17"/>
        <end position="141"/>
    </location>
</feature>
<protein>
    <recommendedName>
        <fullName evidence="4">Inhibitor I9 domain-containing protein</fullName>
    </recommendedName>
</protein>
<keyword evidence="3" id="KW-1185">Reference proteome</keyword>
<reference evidence="2" key="1">
    <citation type="journal article" date="2020" name="Stud. Mycol.">
        <title>101 Dothideomycetes genomes: a test case for predicting lifestyles and emergence of pathogens.</title>
        <authorList>
            <person name="Haridas S."/>
            <person name="Albert R."/>
            <person name="Binder M."/>
            <person name="Bloem J."/>
            <person name="Labutti K."/>
            <person name="Salamov A."/>
            <person name="Andreopoulos B."/>
            <person name="Baker S."/>
            <person name="Barry K."/>
            <person name="Bills G."/>
            <person name="Bluhm B."/>
            <person name="Cannon C."/>
            <person name="Castanera R."/>
            <person name="Culley D."/>
            <person name="Daum C."/>
            <person name="Ezra D."/>
            <person name="Gonzalez J."/>
            <person name="Henrissat B."/>
            <person name="Kuo A."/>
            <person name="Liang C."/>
            <person name="Lipzen A."/>
            <person name="Lutzoni F."/>
            <person name="Magnuson J."/>
            <person name="Mondo S."/>
            <person name="Nolan M."/>
            <person name="Ohm R."/>
            <person name="Pangilinan J."/>
            <person name="Park H.-J."/>
            <person name="Ramirez L."/>
            <person name="Alfaro M."/>
            <person name="Sun H."/>
            <person name="Tritt A."/>
            <person name="Yoshinaga Y."/>
            <person name="Zwiers L.-H."/>
            <person name="Turgeon B."/>
            <person name="Goodwin S."/>
            <person name="Spatafora J."/>
            <person name="Crous P."/>
            <person name="Grigoriev I."/>
        </authorList>
    </citation>
    <scope>NUCLEOTIDE SEQUENCE</scope>
    <source>
        <strain evidence="2">CBS 109.77</strain>
    </source>
</reference>
<dbReference type="OrthoDB" id="3755269at2759"/>
<dbReference type="AlphaFoldDB" id="A0A6A6WPI1"/>
<evidence type="ECO:0008006" key="4">
    <source>
        <dbReference type="Google" id="ProtNLM"/>
    </source>
</evidence>